<dbReference type="Gene3D" id="1.10.3630.10">
    <property type="entry name" value="yeast vps74-n-term truncation variant domain like"/>
    <property type="match status" value="1"/>
</dbReference>
<evidence type="ECO:0000313" key="6">
    <source>
        <dbReference type="Proteomes" id="UP000294543"/>
    </source>
</evidence>
<dbReference type="OrthoDB" id="4962633at2"/>
<dbReference type="GO" id="GO:0012505">
    <property type="term" value="C:endomembrane system"/>
    <property type="evidence" value="ECO:0007669"/>
    <property type="project" value="UniProtKB-ARBA"/>
</dbReference>
<dbReference type="PANTHER" id="PTHR12704">
    <property type="entry name" value="TRANS-GOLGI PROTEIN GMX33"/>
    <property type="match status" value="1"/>
</dbReference>
<dbReference type="GO" id="GO:0043001">
    <property type="term" value="P:Golgi to plasma membrane protein transport"/>
    <property type="evidence" value="ECO:0007669"/>
    <property type="project" value="TreeGrafter"/>
</dbReference>
<proteinExistence type="predicted"/>
<dbReference type="PANTHER" id="PTHR12704:SF2">
    <property type="entry name" value="GOLGI PHOSPHOPROTEIN 3 HOMOLOG SAURON"/>
    <property type="match status" value="1"/>
</dbReference>
<keyword evidence="6" id="KW-1185">Reference proteome</keyword>
<evidence type="ECO:0000256" key="1">
    <source>
        <dbReference type="ARBA" id="ARBA00004255"/>
    </source>
</evidence>
<dbReference type="InterPro" id="IPR008628">
    <property type="entry name" value="GPP34-like"/>
</dbReference>
<organism evidence="5 6">
    <name type="scientific">Nonomuraea diastatica</name>
    <dbReference type="NCBI Taxonomy" id="1848329"/>
    <lineage>
        <taxon>Bacteria</taxon>
        <taxon>Bacillati</taxon>
        <taxon>Actinomycetota</taxon>
        <taxon>Actinomycetes</taxon>
        <taxon>Streptosporangiales</taxon>
        <taxon>Streptosporangiaceae</taxon>
        <taxon>Nonomuraea</taxon>
    </lineage>
</organism>
<comment type="caution">
    <text evidence="5">The sequence shown here is derived from an EMBL/GenBank/DDBJ whole genome shotgun (WGS) entry which is preliminary data.</text>
</comment>
<keyword evidence="4" id="KW-0472">Membrane</keyword>
<comment type="subcellular location">
    <subcellularLocation>
        <location evidence="1">Golgi apparatus membrane</location>
        <topology evidence="1">Peripheral membrane protein</topology>
        <orientation evidence="1">Cytoplasmic side</orientation>
    </subcellularLocation>
</comment>
<dbReference type="GO" id="GO:0006890">
    <property type="term" value="P:retrograde vesicle-mediated transport, Golgi to endoplasmic reticulum"/>
    <property type="evidence" value="ECO:0007669"/>
    <property type="project" value="TreeGrafter"/>
</dbReference>
<evidence type="ECO:0000256" key="4">
    <source>
        <dbReference type="ARBA" id="ARBA00023136"/>
    </source>
</evidence>
<evidence type="ECO:0000256" key="2">
    <source>
        <dbReference type="ARBA" id="ARBA00023034"/>
    </source>
</evidence>
<dbReference type="GO" id="GO:0070273">
    <property type="term" value="F:phosphatidylinositol-4-phosphate binding"/>
    <property type="evidence" value="ECO:0007669"/>
    <property type="project" value="InterPro"/>
</dbReference>
<keyword evidence="3" id="KW-0446">Lipid-binding</keyword>
<sequence length="221" mass="23081">MTVTIAEEFLLLAYRDDKGTPLINSTQLDSALAGALLAELAVGGRLDLSDKKVTVTDPRPLGDGELDATLTRIATDGKARKPAWWVQRIQSGKLRKRLLTRLAESGVLAEERGRALGIFPVTRWPEAHPRVEADVRERVSAVLAGATPDARTAVLIAIAHAAKLDRKAFPGASKQRIKEISEGAWTADAVAKAIAAINAATMAAISAATTAAAASGGSGGS</sequence>
<dbReference type="GO" id="GO:0007030">
    <property type="term" value="P:Golgi organization"/>
    <property type="evidence" value="ECO:0007669"/>
    <property type="project" value="TreeGrafter"/>
</dbReference>
<evidence type="ECO:0000256" key="3">
    <source>
        <dbReference type="ARBA" id="ARBA00023121"/>
    </source>
</evidence>
<dbReference type="Pfam" id="PF05719">
    <property type="entry name" value="GPP34"/>
    <property type="match status" value="1"/>
</dbReference>
<protein>
    <submittedName>
        <fullName evidence="5">GPP34 family phosphoprotein</fullName>
    </submittedName>
</protein>
<gene>
    <name evidence="5" type="ORF">E1294_06830</name>
</gene>
<dbReference type="EMBL" id="SMKP01000013">
    <property type="protein sequence ID" value="TDD24199.1"/>
    <property type="molecule type" value="Genomic_DNA"/>
</dbReference>
<evidence type="ECO:0000313" key="5">
    <source>
        <dbReference type="EMBL" id="TDD24199.1"/>
    </source>
</evidence>
<dbReference type="GO" id="GO:0005829">
    <property type="term" value="C:cytosol"/>
    <property type="evidence" value="ECO:0007669"/>
    <property type="project" value="TreeGrafter"/>
</dbReference>
<dbReference type="GO" id="GO:0048194">
    <property type="term" value="P:Golgi vesicle budding"/>
    <property type="evidence" value="ECO:0007669"/>
    <property type="project" value="TreeGrafter"/>
</dbReference>
<dbReference type="Proteomes" id="UP000294543">
    <property type="component" value="Unassembled WGS sequence"/>
</dbReference>
<dbReference type="InterPro" id="IPR038261">
    <property type="entry name" value="GPP34-like_sf"/>
</dbReference>
<dbReference type="AlphaFoldDB" id="A0A4R4X1Z4"/>
<name>A0A4R4X1Z4_9ACTN</name>
<dbReference type="RefSeq" id="WP_132505872.1">
    <property type="nucleotide sequence ID" value="NZ_SMKP01000013.1"/>
</dbReference>
<reference evidence="5 6" key="1">
    <citation type="submission" date="2019-03" db="EMBL/GenBank/DDBJ databases">
        <title>Draft genome sequences of novel Actinobacteria.</title>
        <authorList>
            <person name="Sahin N."/>
            <person name="Ay H."/>
            <person name="Saygin H."/>
        </authorList>
    </citation>
    <scope>NUCLEOTIDE SEQUENCE [LARGE SCALE GENOMIC DNA]</scope>
    <source>
        <strain evidence="5 6">KC712</strain>
    </source>
</reference>
<keyword evidence="2" id="KW-0333">Golgi apparatus</keyword>
<accession>A0A4R4X1Z4</accession>